<comment type="caution">
    <text evidence="2">The sequence shown here is derived from an EMBL/GenBank/DDBJ whole genome shotgun (WGS) entry which is preliminary data.</text>
</comment>
<accession>A0ABT9U397</accession>
<protein>
    <recommendedName>
        <fullName evidence="4">Helix-turn-helix domain-containing protein</fullName>
    </recommendedName>
</protein>
<reference evidence="2 3" key="1">
    <citation type="submission" date="2023-07" db="EMBL/GenBank/DDBJ databases">
        <title>Sorghum-associated microbial communities from plants grown in Nebraska, USA.</title>
        <authorList>
            <person name="Schachtman D."/>
        </authorList>
    </citation>
    <scope>NUCLEOTIDE SEQUENCE [LARGE SCALE GENOMIC DNA]</scope>
    <source>
        <strain evidence="2 3">CC482</strain>
    </source>
</reference>
<dbReference type="Proteomes" id="UP001229346">
    <property type="component" value="Unassembled WGS sequence"/>
</dbReference>
<feature type="region of interest" description="Disordered" evidence="1">
    <location>
        <begin position="84"/>
        <end position="124"/>
    </location>
</feature>
<dbReference type="EMBL" id="JAUSSU010000007">
    <property type="protein sequence ID" value="MDQ0114112.1"/>
    <property type="molecule type" value="Genomic_DNA"/>
</dbReference>
<organism evidence="2 3">
    <name type="scientific">Paenibacillus harenae</name>
    <dbReference type="NCBI Taxonomy" id="306543"/>
    <lineage>
        <taxon>Bacteria</taxon>
        <taxon>Bacillati</taxon>
        <taxon>Bacillota</taxon>
        <taxon>Bacilli</taxon>
        <taxon>Bacillales</taxon>
        <taxon>Paenibacillaceae</taxon>
        <taxon>Paenibacillus</taxon>
    </lineage>
</organism>
<evidence type="ECO:0008006" key="4">
    <source>
        <dbReference type="Google" id="ProtNLM"/>
    </source>
</evidence>
<evidence type="ECO:0000313" key="3">
    <source>
        <dbReference type="Proteomes" id="UP001229346"/>
    </source>
</evidence>
<feature type="compositionally biased region" description="Polar residues" evidence="1">
    <location>
        <begin position="108"/>
        <end position="124"/>
    </location>
</feature>
<name>A0ABT9U397_PAEHA</name>
<gene>
    <name evidence="2" type="ORF">J2T15_003567</name>
</gene>
<dbReference type="RefSeq" id="WP_307205432.1">
    <property type="nucleotide sequence ID" value="NZ_JAUSSU010000007.1"/>
</dbReference>
<proteinExistence type="predicted"/>
<sequence>MNEHDRQLIANFRYGLIAPLVSRKLEAGEQMALMREIASHVYKTPPDGQEKRISLRTLERYVHAYRTGGWEALLPRYERTSSRQGRFRTMCSRRRSLSKKSSLVAVSGRSSRSWNSQGLWSQEP</sequence>
<evidence type="ECO:0000313" key="2">
    <source>
        <dbReference type="EMBL" id="MDQ0114112.1"/>
    </source>
</evidence>
<keyword evidence="3" id="KW-1185">Reference proteome</keyword>
<evidence type="ECO:0000256" key="1">
    <source>
        <dbReference type="SAM" id="MobiDB-lite"/>
    </source>
</evidence>